<dbReference type="Pfam" id="PF00528">
    <property type="entry name" value="BPD_transp_1"/>
    <property type="match status" value="1"/>
</dbReference>
<evidence type="ECO:0000256" key="2">
    <source>
        <dbReference type="ARBA" id="ARBA00022448"/>
    </source>
</evidence>
<dbReference type="InterPro" id="IPR035906">
    <property type="entry name" value="MetI-like_sf"/>
</dbReference>
<dbReference type="Proteomes" id="UP001267290">
    <property type="component" value="Unassembled WGS sequence"/>
</dbReference>
<keyword evidence="3" id="KW-1003">Cell membrane</keyword>
<dbReference type="InterPro" id="IPR000515">
    <property type="entry name" value="MetI-like"/>
</dbReference>
<organism evidence="9 10">
    <name type="scientific">Paenibacillus qinlingensis</name>
    <dbReference type="NCBI Taxonomy" id="1837343"/>
    <lineage>
        <taxon>Bacteria</taxon>
        <taxon>Bacillati</taxon>
        <taxon>Bacillota</taxon>
        <taxon>Bacilli</taxon>
        <taxon>Bacillales</taxon>
        <taxon>Paenibacillaceae</taxon>
        <taxon>Paenibacillus</taxon>
    </lineage>
</organism>
<reference evidence="9 10" key="1">
    <citation type="submission" date="2023-07" db="EMBL/GenBank/DDBJ databases">
        <title>Sorghum-associated microbial communities from plants grown in Nebraska, USA.</title>
        <authorList>
            <person name="Schachtman D."/>
        </authorList>
    </citation>
    <scope>NUCLEOTIDE SEQUENCE [LARGE SCALE GENOMIC DNA]</scope>
    <source>
        <strain evidence="9 10">CC258</strain>
    </source>
</reference>
<feature type="transmembrane region" description="Helical" evidence="7">
    <location>
        <begin position="153"/>
        <end position="176"/>
    </location>
</feature>
<gene>
    <name evidence="9" type="ORF">J2736_001290</name>
</gene>
<accession>A0ABU1NRJ4</accession>
<dbReference type="PROSITE" id="PS50928">
    <property type="entry name" value="ABC_TM1"/>
    <property type="match status" value="1"/>
</dbReference>
<evidence type="ECO:0000256" key="6">
    <source>
        <dbReference type="ARBA" id="ARBA00023136"/>
    </source>
</evidence>
<evidence type="ECO:0000259" key="8">
    <source>
        <dbReference type="PROSITE" id="PS50928"/>
    </source>
</evidence>
<evidence type="ECO:0000256" key="4">
    <source>
        <dbReference type="ARBA" id="ARBA00022692"/>
    </source>
</evidence>
<dbReference type="SUPFAM" id="SSF161098">
    <property type="entry name" value="MetI-like"/>
    <property type="match status" value="1"/>
</dbReference>
<evidence type="ECO:0000256" key="7">
    <source>
        <dbReference type="RuleBase" id="RU363032"/>
    </source>
</evidence>
<feature type="transmembrane region" description="Helical" evidence="7">
    <location>
        <begin position="250"/>
        <end position="276"/>
    </location>
</feature>
<proteinExistence type="inferred from homology"/>
<evidence type="ECO:0000256" key="5">
    <source>
        <dbReference type="ARBA" id="ARBA00022989"/>
    </source>
</evidence>
<feature type="transmembrane region" description="Helical" evidence="7">
    <location>
        <begin position="196"/>
        <end position="213"/>
    </location>
</feature>
<dbReference type="InterPro" id="IPR045621">
    <property type="entry name" value="BPD_transp_1_N"/>
</dbReference>
<evidence type="ECO:0000256" key="1">
    <source>
        <dbReference type="ARBA" id="ARBA00004651"/>
    </source>
</evidence>
<sequence length="332" mass="36790">MTSMTHVILPFLLRKGGSLLLLLLAVSSISFMLVHFSPIDPIQAYVGADMLRVSAEQREAIMQYWGLNDPPLVRYWNWISALVKGDLGTSMIFRRPVLEVIGERFAASLTLMGAAWLLSGLIGFVSGVLAAMNRNTWIDKLVRWYCYTLSSTPTFWVGLLFMLVFAVWLGILPIGLAVPAGVTSDQVHFLDRVRHMLLPALTLSVTGIAAIALHTREKLIHVTESDYWLFARARGERGFTLFWRHGLRNVALPAITLQFASFSELFGGAVLAEQVFSYPGLGQAAVEAGLRGDIPLLLGIVLFSAVFVYTGNTMADLSYRLIDPRMKTGKRL</sequence>
<keyword evidence="10" id="KW-1185">Reference proteome</keyword>
<keyword evidence="6 7" id="KW-0472">Membrane</keyword>
<evidence type="ECO:0000313" key="10">
    <source>
        <dbReference type="Proteomes" id="UP001267290"/>
    </source>
</evidence>
<evidence type="ECO:0000313" key="9">
    <source>
        <dbReference type="EMBL" id="MDR6550107.1"/>
    </source>
</evidence>
<dbReference type="Pfam" id="PF19300">
    <property type="entry name" value="BPD_transp_1_N"/>
    <property type="match status" value="1"/>
</dbReference>
<dbReference type="Gene3D" id="1.10.3720.10">
    <property type="entry name" value="MetI-like"/>
    <property type="match status" value="1"/>
</dbReference>
<keyword evidence="2 7" id="KW-0813">Transport</keyword>
<keyword evidence="4 7" id="KW-0812">Transmembrane</keyword>
<name>A0ABU1NRJ4_9BACL</name>
<feature type="transmembrane region" description="Helical" evidence="7">
    <location>
        <begin position="105"/>
        <end position="132"/>
    </location>
</feature>
<comment type="caution">
    <text evidence="9">The sequence shown here is derived from an EMBL/GenBank/DDBJ whole genome shotgun (WGS) entry which is preliminary data.</text>
</comment>
<dbReference type="CDD" id="cd06261">
    <property type="entry name" value="TM_PBP2"/>
    <property type="match status" value="1"/>
</dbReference>
<keyword evidence="5 7" id="KW-1133">Transmembrane helix</keyword>
<dbReference type="PANTHER" id="PTHR43163">
    <property type="entry name" value="DIPEPTIDE TRANSPORT SYSTEM PERMEASE PROTEIN DPPB-RELATED"/>
    <property type="match status" value="1"/>
</dbReference>
<comment type="subcellular location">
    <subcellularLocation>
        <location evidence="1 7">Cell membrane</location>
        <topology evidence="1 7">Multi-pass membrane protein</topology>
    </subcellularLocation>
</comment>
<evidence type="ECO:0000256" key="3">
    <source>
        <dbReference type="ARBA" id="ARBA00022475"/>
    </source>
</evidence>
<feature type="transmembrane region" description="Helical" evidence="7">
    <location>
        <begin position="296"/>
        <end position="322"/>
    </location>
</feature>
<dbReference type="PANTHER" id="PTHR43163:SF3">
    <property type="entry name" value="PEPTIDE ABC TRANSPORTER PERMEASE PROTEIN"/>
    <property type="match status" value="1"/>
</dbReference>
<comment type="similarity">
    <text evidence="7">Belongs to the binding-protein-dependent transport system permease family.</text>
</comment>
<dbReference type="EMBL" id="JAVDSB010000001">
    <property type="protein sequence ID" value="MDR6550107.1"/>
    <property type="molecule type" value="Genomic_DNA"/>
</dbReference>
<protein>
    <submittedName>
        <fullName evidence="9">Peptide/nickel transport system permease protein</fullName>
    </submittedName>
</protein>
<feature type="domain" description="ABC transmembrane type-1" evidence="8">
    <location>
        <begin position="105"/>
        <end position="315"/>
    </location>
</feature>